<dbReference type="EMBL" id="KV441392">
    <property type="protein sequence ID" value="PQM43495.1"/>
    <property type="molecule type" value="Genomic_DNA"/>
</dbReference>
<dbReference type="AlphaFoldDB" id="A0A2P6FGJ6"/>
<dbReference type="Proteomes" id="UP000077154">
    <property type="component" value="Unassembled WGS sequence"/>
</dbReference>
<dbReference type="RefSeq" id="XP_024328803.1">
    <property type="nucleotide sequence ID" value="XM_024473035.1"/>
</dbReference>
<reference evidence="1" key="1">
    <citation type="submission" date="2016-03" db="EMBL/GenBank/DDBJ databases">
        <title>Updated assembly of Pseudogymnoascus destructans, the fungus causing white-nose syndrome of bats.</title>
        <authorList>
            <person name="Palmer J.M."/>
            <person name="Drees K.P."/>
            <person name="Foster J.T."/>
            <person name="Lindner D.L."/>
        </authorList>
    </citation>
    <scope>NUCLEOTIDE SEQUENCE [LARGE SCALE GENOMIC DNA]</scope>
    <source>
        <strain evidence="1">20631-21</strain>
    </source>
</reference>
<gene>
    <name evidence="1" type="ORF">VC83_09622</name>
</gene>
<evidence type="ECO:0000313" key="1">
    <source>
        <dbReference type="EMBL" id="PQM43495.1"/>
    </source>
</evidence>
<organism evidence="1">
    <name type="scientific">Pseudogymnoascus destructans</name>
    <dbReference type="NCBI Taxonomy" id="655981"/>
    <lineage>
        <taxon>Eukaryota</taxon>
        <taxon>Fungi</taxon>
        <taxon>Dikarya</taxon>
        <taxon>Ascomycota</taxon>
        <taxon>Pezizomycotina</taxon>
        <taxon>Leotiomycetes</taxon>
        <taxon>Thelebolales</taxon>
        <taxon>Thelebolaceae</taxon>
        <taxon>Pseudogymnoascus</taxon>
    </lineage>
</organism>
<sequence length="101" mass="11476">MILRGLEIDCQKMFQSPDSVIMRDRLDRFCSEIDSGSDRIKRLLGGGQASHDERSRCENVGKEERCIEMVRGSPTPFFYGANRISSITGISLFLNNTHIQH</sequence>
<proteinExistence type="predicted"/>
<name>A0A2P6FGJ6_9PEZI</name>
<protein>
    <submittedName>
        <fullName evidence="1">Uncharacterized protein</fullName>
    </submittedName>
</protein>
<dbReference type="GeneID" id="36292652"/>
<accession>A0A2P6FGJ6</accession>